<feature type="compositionally biased region" description="Acidic residues" evidence="1">
    <location>
        <begin position="367"/>
        <end position="376"/>
    </location>
</feature>
<dbReference type="EMBL" id="ML975271">
    <property type="protein sequence ID" value="KAF1836578.1"/>
    <property type="molecule type" value="Genomic_DNA"/>
</dbReference>
<organism evidence="2 3">
    <name type="scientific">Decorospora gaudefroyi</name>
    <dbReference type="NCBI Taxonomy" id="184978"/>
    <lineage>
        <taxon>Eukaryota</taxon>
        <taxon>Fungi</taxon>
        <taxon>Dikarya</taxon>
        <taxon>Ascomycota</taxon>
        <taxon>Pezizomycotina</taxon>
        <taxon>Dothideomycetes</taxon>
        <taxon>Pleosporomycetidae</taxon>
        <taxon>Pleosporales</taxon>
        <taxon>Pleosporineae</taxon>
        <taxon>Pleosporaceae</taxon>
        <taxon>Decorospora</taxon>
    </lineage>
</organism>
<proteinExistence type="predicted"/>
<feature type="region of interest" description="Disordered" evidence="1">
    <location>
        <begin position="299"/>
        <end position="376"/>
    </location>
</feature>
<gene>
    <name evidence="2" type="ORF">BDW02DRAFT_493360</name>
</gene>
<sequence>MAAPTPTPAPQLKPELASLQREKIDPRSARNLLRGAFKQNLQKLTRSCRHMCFLFHTPIDRNFGLITACGVEFNIHSVLLIGGSKMLQEGVFPGGTMPPSPPTFVHLPERFHPILVDRIVSFIYTSDYAFGPRGVGHVLEQKDFEFKNATLIPDGSSPTAATPTLVGIHGFAFHFRIYALAEEMEYDALKSAAHHKLVNILVQQHKKSPFLLKELVNVTFAPSVEVGRICKDEDGVLQQVVIAAIIAHECNGWSEKETREFADSLEHPEYVGFWHGYNMVKEENRDLIKLGEYAKPLAAERKKTKNRNGRKAKKEMGGEGTTKGDGNLRAPLAGPPRQRENKFKKRHEGKRGVGAVPIAAKGREDGNMDLEDDELL</sequence>
<dbReference type="AlphaFoldDB" id="A0A6A5KHH2"/>
<evidence type="ECO:0008006" key="4">
    <source>
        <dbReference type="Google" id="ProtNLM"/>
    </source>
</evidence>
<reference evidence="2" key="1">
    <citation type="submission" date="2020-01" db="EMBL/GenBank/DDBJ databases">
        <authorList>
            <consortium name="DOE Joint Genome Institute"/>
            <person name="Haridas S."/>
            <person name="Albert R."/>
            <person name="Binder M."/>
            <person name="Bloem J."/>
            <person name="Labutti K."/>
            <person name="Salamov A."/>
            <person name="Andreopoulos B."/>
            <person name="Baker S.E."/>
            <person name="Barry K."/>
            <person name="Bills G."/>
            <person name="Bluhm B.H."/>
            <person name="Cannon C."/>
            <person name="Castanera R."/>
            <person name="Culley D.E."/>
            <person name="Daum C."/>
            <person name="Ezra D."/>
            <person name="Gonzalez J.B."/>
            <person name="Henrissat B."/>
            <person name="Kuo A."/>
            <person name="Liang C."/>
            <person name="Lipzen A."/>
            <person name="Lutzoni F."/>
            <person name="Magnuson J."/>
            <person name="Mondo S."/>
            <person name="Nolan M."/>
            <person name="Ohm R."/>
            <person name="Pangilinan J."/>
            <person name="Park H.-J."/>
            <person name="Ramirez L."/>
            <person name="Alfaro M."/>
            <person name="Sun H."/>
            <person name="Tritt A."/>
            <person name="Yoshinaga Y."/>
            <person name="Zwiers L.-H."/>
            <person name="Turgeon B.G."/>
            <person name="Goodwin S.B."/>
            <person name="Spatafora J.W."/>
            <person name="Crous P.W."/>
            <person name="Grigoriev I.V."/>
        </authorList>
    </citation>
    <scope>NUCLEOTIDE SEQUENCE</scope>
    <source>
        <strain evidence="2">P77</strain>
    </source>
</reference>
<name>A0A6A5KHH2_9PLEO</name>
<protein>
    <recommendedName>
        <fullName evidence="4">BTB domain-containing protein</fullName>
    </recommendedName>
</protein>
<evidence type="ECO:0000256" key="1">
    <source>
        <dbReference type="SAM" id="MobiDB-lite"/>
    </source>
</evidence>
<accession>A0A6A5KHH2</accession>
<feature type="compositionally biased region" description="Basic residues" evidence="1">
    <location>
        <begin position="302"/>
        <end position="313"/>
    </location>
</feature>
<dbReference type="Proteomes" id="UP000800040">
    <property type="component" value="Unassembled WGS sequence"/>
</dbReference>
<evidence type="ECO:0000313" key="3">
    <source>
        <dbReference type="Proteomes" id="UP000800040"/>
    </source>
</evidence>
<keyword evidence="3" id="KW-1185">Reference proteome</keyword>
<dbReference type="OrthoDB" id="3785924at2759"/>
<evidence type="ECO:0000313" key="2">
    <source>
        <dbReference type="EMBL" id="KAF1836578.1"/>
    </source>
</evidence>